<feature type="region of interest" description="Disordered" evidence="1">
    <location>
        <begin position="1"/>
        <end position="43"/>
    </location>
</feature>
<protein>
    <submittedName>
        <fullName evidence="2">Uncharacterized protein</fullName>
    </submittedName>
</protein>
<dbReference type="AlphaFoldDB" id="A0A9P5ZKL4"/>
<organism evidence="2 3">
    <name type="scientific">Pleurotus eryngii</name>
    <name type="common">Boletus of the steppes</name>
    <dbReference type="NCBI Taxonomy" id="5323"/>
    <lineage>
        <taxon>Eukaryota</taxon>
        <taxon>Fungi</taxon>
        <taxon>Dikarya</taxon>
        <taxon>Basidiomycota</taxon>
        <taxon>Agaricomycotina</taxon>
        <taxon>Agaricomycetes</taxon>
        <taxon>Agaricomycetidae</taxon>
        <taxon>Agaricales</taxon>
        <taxon>Pleurotineae</taxon>
        <taxon>Pleurotaceae</taxon>
        <taxon>Pleurotus</taxon>
    </lineage>
</organism>
<dbReference type="Proteomes" id="UP000807025">
    <property type="component" value="Unassembled WGS sequence"/>
</dbReference>
<reference evidence="2" key="1">
    <citation type="submission" date="2020-11" db="EMBL/GenBank/DDBJ databases">
        <authorList>
            <consortium name="DOE Joint Genome Institute"/>
            <person name="Ahrendt S."/>
            <person name="Riley R."/>
            <person name="Andreopoulos W."/>
            <person name="Labutti K."/>
            <person name="Pangilinan J."/>
            <person name="Ruiz-Duenas F.J."/>
            <person name="Barrasa J.M."/>
            <person name="Sanchez-Garcia M."/>
            <person name="Camarero S."/>
            <person name="Miyauchi S."/>
            <person name="Serrano A."/>
            <person name="Linde D."/>
            <person name="Babiker R."/>
            <person name="Drula E."/>
            <person name="Ayuso-Fernandez I."/>
            <person name="Pacheco R."/>
            <person name="Padilla G."/>
            <person name="Ferreira P."/>
            <person name="Barriuso J."/>
            <person name="Kellner H."/>
            <person name="Castanera R."/>
            <person name="Alfaro M."/>
            <person name="Ramirez L."/>
            <person name="Pisabarro A.G."/>
            <person name="Kuo A."/>
            <person name="Tritt A."/>
            <person name="Lipzen A."/>
            <person name="He G."/>
            <person name="Yan M."/>
            <person name="Ng V."/>
            <person name="Cullen D."/>
            <person name="Martin F."/>
            <person name="Rosso M.-N."/>
            <person name="Henrissat B."/>
            <person name="Hibbett D."/>
            <person name="Martinez A.T."/>
            <person name="Grigoriev I.V."/>
        </authorList>
    </citation>
    <scope>NUCLEOTIDE SEQUENCE</scope>
    <source>
        <strain evidence="2">ATCC 90797</strain>
    </source>
</reference>
<feature type="compositionally biased region" description="Low complexity" evidence="1">
    <location>
        <begin position="22"/>
        <end position="31"/>
    </location>
</feature>
<name>A0A9P5ZKL4_PLEER</name>
<keyword evidence="3" id="KW-1185">Reference proteome</keyword>
<evidence type="ECO:0000256" key="1">
    <source>
        <dbReference type="SAM" id="MobiDB-lite"/>
    </source>
</evidence>
<comment type="caution">
    <text evidence="2">The sequence shown here is derived from an EMBL/GenBank/DDBJ whole genome shotgun (WGS) entry which is preliminary data.</text>
</comment>
<dbReference type="EMBL" id="MU154669">
    <property type="protein sequence ID" value="KAF9489499.1"/>
    <property type="molecule type" value="Genomic_DNA"/>
</dbReference>
<evidence type="ECO:0000313" key="2">
    <source>
        <dbReference type="EMBL" id="KAF9489499.1"/>
    </source>
</evidence>
<evidence type="ECO:0000313" key="3">
    <source>
        <dbReference type="Proteomes" id="UP000807025"/>
    </source>
</evidence>
<accession>A0A9P5ZKL4</accession>
<proteinExistence type="predicted"/>
<gene>
    <name evidence="2" type="ORF">BDN71DRAFT_1435364</name>
</gene>
<feature type="compositionally biased region" description="Pro residues" evidence="1">
    <location>
        <begin position="7"/>
        <end position="21"/>
    </location>
</feature>
<sequence length="215" mass="24505">MLTAPPASMPLPTTLPQPASPPAASSPNTNNGDVALPNTTTYLDMDDGQGEMVQQSTAWIFHSVQQLPNVLLETYGTMWFDAVKAWHTLKEATGFESQLACPYQQRPKIKDMDTYITKWWKWWINPVWHKQSGSEQLMMEESGSWDTLHITGANSTLSVLVSLWFWRKHVFNTSSTLQSWNKAIKDINWALHQLLVNEKRPTEDKKEGEDQEEGD</sequence>
<dbReference type="OrthoDB" id="2803783at2759"/>